<evidence type="ECO:0000313" key="2">
    <source>
        <dbReference type="Proteomes" id="UP001457197"/>
    </source>
</evidence>
<keyword evidence="2" id="KW-1185">Reference proteome</keyword>
<dbReference type="EMBL" id="JBBMEO010000014">
    <property type="protein sequence ID" value="MEQ2362397.1"/>
    <property type="molecule type" value="Genomic_DNA"/>
</dbReference>
<reference evidence="1 2" key="1">
    <citation type="submission" date="2024-03" db="EMBL/GenBank/DDBJ databases">
        <title>Human intestinal bacterial collection.</title>
        <authorList>
            <person name="Pauvert C."/>
            <person name="Hitch T.C.A."/>
            <person name="Clavel T."/>
        </authorList>
    </citation>
    <scope>NUCLEOTIDE SEQUENCE [LARGE SCALE GENOMIC DNA]</scope>
    <source>
        <strain evidence="1 2">CLA-AA-H175</strain>
    </source>
</reference>
<dbReference type="Proteomes" id="UP001457197">
    <property type="component" value="Unassembled WGS sequence"/>
</dbReference>
<dbReference type="RefSeq" id="WP_349152438.1">
    <property type="nucleotide sequence ID" value="NZ_JBBMEO010000014.1"/>
</dbReference>
<protein>
    <submittedName>
        <fullName evidence="1">Uncharacterized protein</fullName>
    </submittedName>
</protein>
<accession>A0ABV1AYU6</accession>
<name>A0ABV1AYU6_9FIRM</name>
<proteinExistence type="predicted"/>
<sequence length="59" mass="6810">MKKFSSVIDQINEVLRQQWTLQALRRKAECTGHPAEVQQQITAARLRLICARRGYLLTA</sequence>
<gene>
    <name evidence="1" type="ORF">WMO44_09625</name>
</gene>
<organism evidence="1 2">
    <name type="scientific">Faecalibacterium tardum</name>
    <dbReference type="NCBI Taxonomy" id="3133156"/>
    <lineage>
        <taxon>Bacteria</taxon>
        <taxon>Bacillati</taxon>
        <taxon>Bacillota</taxon>
        <taxon>Clostridia</taxon>
        <taxon>Eubacteriales</taxon>
        <taxon>Oscillospiraceae</taxon>
        <taxon>Faecalibacterium</taxon>
    </lineage>
</organism>
<comment type="caution">
    <text evidence="1">The sequence shown here is derived from an EMBL/GenBank/DDBJ whole genome shotgun (WGS) entry which is preliminary data.</text>
</comment>
<evidence type="ECO:0000313" key="1">
    <source>
        <dbReference type="EMBL" id="MEQ2362397.1"/>
    </source>
</evidence>